<evidence type="ECO:0000313" key="5">
    <source>
        <dbReference type="EMBL" id="KAF2449794.1"/>
    </source>
</evidence>
<keyword evidence="6" id="KW-1185">Reference proteome</keyword>
<dbReference type="Gene3D" id="3.30.465.10">
    <property type="match status" value="2"/>
</dbReference>
<dbReference type="SUPFAM" id="SSF56176">
    <property type="entry name" value="FAD-binding/transporter-associated domain-like"/>
    <property type="match status" value="1"/>
</dbReference>
<dbReference type="InterPro" id="IPR016166">
    <property type="entry name" value="FAD-bd_PCMH"/>
</dbReference>
<evidence type="ECO:0000256" key="1">
    <source>
        <dbReference type="ARBA" id="ARBA00005466"/>
    </source>
</evidence>
<protein>
    <submittedName>
        <fullName evidence="5">FAD-binding domain-containing protein</fullName>
    </submittedName>
</protein>
<dbReference type="InterPro" id="IPR012951">
    <property type="entry name" value="BBE"/>
</dbReference>
<evidence type="ECO:0000256" key="3">
    <source>
        <dbReference type="SAM" id="SignalP"/>
    </source>
</evidence>
<evidence type="ECO:0000313" key="6">
    <source>
        <dbReference type="Proteomes" id="UP000799764"/>
    </source>
</evidence>
<accession>A0A9P4UFA9</accession>
<keyword evidence="2" id="KW-0560">Oxidoreductase</keyword>
<dbReference type="PANTHER" id="PTHR13878">
    <property type="entry name" value="GULONOLACTONE OXIDASE"/>
    <property type="match status" value="1"/>
</dbReference>
<organism evidence="5 6">
    <name type="scientific">Karstenula rhodostoma CBS 690.94</name>
    <dbReference type="NCBI Taxonomy" id="1392251"/>
    <lineage>
        <taxon>Eukaryota</taxon>
        <taxon>Fungi</taxon>
        <taxon>Dikarya</taxon>
        <taxon>Ascomycota</taxon>
        <taxon>Pezizomycotina</taxon>
        <taxon>Dothideomycetes</taxon>
        <taxon>Pleosporomycetidae</taxon>
        <taxon>Pleosporales</taxon>
        <taxon>Massarineae</taxon>
        <taxon>Didymosphaeriaceae</taxon>
        <taxon>Karstenula</taxon>
    </lineage>
</organism>
<dbReference type="InterPro" id="IPR016169">
    <property type="entry name" value="FAD-bd_PCMH_sub2"/>
</dbReference>
<keyword evidence="3" id="KW-0732">Signal</keyword>
<dbReference type="InterPro" id="IPR050432">
    <property type="entry name" value="FAD-linked_Oxidoreductases_BP"/>
</dbReference>
<comment type="caution">
    <text evidence="5">The sequence shown here is derived from an EMBL/GenBank/DDBJ whole genome shotgun (WGS) entry which is preliminary data.</text>
</comment>
<dbReference type="InterPro" id="IPR036318">
    <property type="entry name" value="FAD-bd_PCMH-like_sf"/>
</dbReference>
<reference evidence="5" key="1">
    <citation type="journal article" date="2020" name="Stud. Mycol.">
        <title>101 Dothideomycetes genomes: a test case for predicting lifestyles and emergence of pathogens.</title>
        <authorList>
            <person name="Haridas S."/>
            <person name="Albert R."/>
            <person name="Binder M."/>
            <person name="Bloem J."/>
            <person name="Labutti K."/>
            <person name="Salamov A."/>
            <person name="Andreopoulos B."/>
            <person name="Baker S."/>
            <person name="Barry K."/>
            <person name="Bills G."/>
            <person name="Bluhm B."/>
            <person name="Cannon C."/>
            <person name="Castanera R."/>
            <person name="Culley D."/>
            <person name="Daum C."/>
            <person name="Ezra D."/>
            <person name="Gonzalez J."/>
            <person name="Henrissat B."/>
            <person name="Kuo A."/>
            <person name="Liang C."/>
            <person name="Lipzen A."/>
            <person name="Lutzoni F."/>
            <person name="Magnuson J."/>
            <person name="Mondo S."/>
            <person name="Nolan M."/>
            <person name="Ohm R."/>
            <person name="Pangilinan J."/>
            <person name="Park H.-J."/>
            <person name="Ramirez L."/>
            <person name="Alfaro M."/>
            <person name="Sun H."/>
            <person name="Tritt A."/>
            <person name="Yoshinaga Y."/>
            <person name="Zwiers L.-H."/>
            <person name="Turgeon B."/>
            <person name="Goodwin S."/>
            <person name="Spatafora J."/>
            <person name="Crous P."/>
            <person name="Grigoriev I."/>
        </authorList>
    </citation>
    <scope>NUCLEOTIDE SEQUENCE</scope>
    <source>
        <strain evidence="5">CBS 690.94</strain>
    </source>
</reference>
<dbReference type="Proteomes" id="UP000799764">
    <property type="component" value="Unassembled WGS sequence"/>
</dbReference>
<dbReference type="EMBL" id="MU001494">
    <property type="protein sequence ID" value="KAF2449794.1"/>
    <property type="molecule type" value="Genomic_DNA"/>
</dbReference>
<dbReference type="Pfam" id="PF01565">
    <property type="entry name" value="FAD_binding_4"/>
    <property type="match status" value="1"/>
</dbReference>
<proteinExistence type="inferred from homology"/>
<evidence type="ECO:0000259" key="4">
    <source>
        <dbReference type="PROSITE" id="PS51387"/>
    </source>
</evidence>
<dbReference type="PANTHER" id="PTHR13878:SF91">
    <property type="entry name" value="FAD BINDING DOMAIN PROTEIN (AFU_ORTHOLOGUE AFUA_6G12070)-RELATED"/>
    <property type="match status" value="1"/>
</dbReference>
<evidence type="ECO:0000256" key="2">
    <source>
        <dbReference type="ARBA" id="ARBA00023002"/>
    </source>
</evidence>
<dbReference type="AlphaFoldDB" id="A0A9P4UFA9"/>
<dbReference type="GO" id="GO:0016491">
    <property type="term" value="F:oxidoreductase activity"/>
    <property type="evidence" value="ECO:0007669"/>
    <property type="project" value="UniProtKB-KW"/>
</dbReference>
<name>A0A9P4UFA9_9PLEO</name>
<feature type="signal peptide" evidence="3">
    <location>
        <begin position="1"/>
        <end position="19"/>
    </location>
</feature>
<dbReference type="GO" id="GO:0071949">
    <property type="term" value="F:FAD binding"/>
    <property type="evidence" value="ECO:0007669"/>
    <property type="project" value="InterPro"/>
</dbReference>
<feature type="chain" id="PRO_5040281033" evidence="3">
    <location>
        <begin position="20"/>
        <end position="572"/>
    </location>
</feature>
<dbReference type="PROSITE" id="PS51387">
    <property type="entry name" value="FAD_PCMH"/>
    <property type="match status" value="1"/>
</dbReference>
<feature type="domain" description="FAD-binding PCMH-type" evidence="4">
    <location>
        <begin position="118"/>
        <end position="297"/>
    </location>
</feature>
<dbReference type="InterPro" id="IPR006094">
    <property type="entry name" value="Oxid_FAD_bind_N"/>
</dbReference>
<gene>
    <name evidence="5" type="ORF">P171DRAFT_451896</name>
</gene>
<dbReference type="OrthoDB" id="9983560at2759"/>
<dbReference type="Pfam" id="PF08031">
    <property type="entry name" value="BBE"/>
    <property type="match status" value="1"/>
</dbReference>
<comment type="similarity">
    <text evidence="1">Belongs to the oxygen-dependent FAD-linked oxidoreductase family.</text>
</comment>
<sequence length="572" mass="62767">MLFFRYLVLAISASSFATSKLPTRGSDNTECRYLPGDKCWPRSNQWGQLNTSVCGRLVATVPRGHVCHDPTYNDTACEDLRSELLFPRAHFDDPSDFMSPFFQNATCDPYTPRSEPCLSGNYVEYAINVTNADDVKTGLLFAQENNIRIVIKNTGHDYSGKSTGKGGLGLWMHNLKDIGFFNYTSYGYSGPAVKMGAGVQGSEAFAAADQAGWNVLGGECVTVGLAGGFSQGGGHSLLSSLYGLGADQALEWEVITANGTHVIATPTKNSDLYWALSGGGGGTYAVVLSLTAKAYPNRKIGGARLVLQTASNEDDALWNAVTVFQRDTLPKVVDRGAHVQWAVLGPVFAITEASIPDATEDDMREILQPFTDYLRNSSIPYQLNITSSPTFYAHADKYLGPLPYGLIPAAQIVGGVMISRTMSANNTTDLVSALRHFSTKYSTWYFSSYALDASKPPTSQNAVLPAWRDMLNYILVTYNWNYTAPLSSERDQKRILTEEIMPLLRNFSSGAYLNEADFDSPTWREDFYGSNWDRLLEIKQKWDPDSLLYAKTAVGSDAWVEAEDGRLCRTGA</sequence>